<dbReference type="Proteomes" id="UP000231203">
    <property type="component" value="Unassembled WGS sequence"/>
</dbReference>
<evidence type="ECO:0000259" key="7">
    <source>
        <dbReference type="PROSITE" id="PS50106"/>
    </source>
</evidence>
<evidence type="ECO:0000313" key="8">
    <source>
        <dbReference type="EMBL" id="PIE62122.1"/>
    </source>
</evidence>
<dbReference type="InterPro" id="IPR029045">
    <property type="entry name" value="ClpP/crotonase-like_dom_sf"/>
</dbReference>
<dbReference type="SUPFAM" id="SSF50156">
    <property type="entry name" value="PDZ domain-like"/>
    <property type="match status" value="1"/>
</dbReference>
<dbReference type="GO" id="GO:0008236">
    <property type="term" value="F:serine-type peptidase activity"/>
    <property type="evidence" value="ECO:0007669"/>
    <property type="project" value="UniProtKB-KW"/>
</dbReference>
<name>A0A2G6MQA5_9BACT</name>
<dbReference type="FunFam" id="3.90.226.10:FF:000090">
    <property type="entry name" value="Tail-specific protease"/>
    <property type="match status" value="1"/>
</dbReference>
<proteinExistence type="inferred from homology"/>
<feature type="signal peptide" evidence="6">
    <location>
        <begin position="1"/>
        <end position="29"/>
    </location>
</feature>
<protein>
    <submittedName>
        <fullName evidence="8">Tail-specific protease</fullName>
    </submittedName>
</protein>
<dbReference type="InterPro" id="IPR001478">
    <property type="entry name" value="PDZ"/>
</dbReference>
<keyword evidence="4 5" id="KW-0720">Serine protease</keyword>
<dbReference type="SUPFAM" id="SSF52096">
    <property type="entry name" value="ClpP/crotonase"/>
    <property type="match status" value="1"/>
</dbReference>
<dbReference type="Pfam" id="PF11818">
    <property type="entry name" value="DUF3340"/>
    <property type="match status" value="1"/>
</dbReference>
<accession>A0A2G6MQA5</accession>
<dbReference type="Gene3D" id="3.90.226.10">
    <property type="entry name" value="2-enoyl-CoA Hydratase, Chain A, domain 1"/>
    <property type="match status" value="1"/>
</dbReference>
<feature type="chain" id="PRO_5013969656" evidence="6">
    <location>
        <begin position="30"/>
        <end position="684"/>
    </location>
</feature>
<evidence type="ECO:0000256" key="1">
    <source>
        <dbReference type="ARBA" id="ARBA00009179"/>
    </source>
</evidence>
<dbReference type="PANTHER" id="PTHR32060:SF22">
    <property type="entry name" value="CARBOXYL-TERMINAL-PROCESSING PEPTIDASE 3, CHLOROPLASTIC"/>
    <property type="match status" value="1"/>
</dbReference>
<dbReference type="SMART" id="SM00228">
    <property type="entry name" value="PDZ"/>
    <property type="match status" value="1"/>
</dbReference>
<evidence type="ECO:0000256" key="4">
    <source>
        <dbReference type="ARBA" id="ARBA00022825"/>
    </source>
</evidence>
<dbReference type="GO" id="GO:0004175">
    <property type="term" value="F:endopeptidase activity"/>
    <property type="evidence" value="ECO:0007669"/>
    <property type="project" value="TreeGrafter"/>
</dbReference>
<dbReference type="CDD" id="cd06782">
    <property type="entry name" value="cpPDZ_CPP-like"/>
    <property type="match status" value="1"/>
</dbReference>
<dbReference type="InterPro" id="IPR004447">
    <property type="entry name" value="Peptidase_S41A"/>
</dbReference>
<feature type="domain" description="PDZ" evidence="7">
    <location>
        <begin position="240"/>
        <end position="311"/>
    </location>
</feature>
<dbReference type="SMART" id="SM00245">
    <property type="entry name" value="TSPc"/>
    <property type="match status" value="1"/>
</dbReference>
<keyword evidence="3 5" id="KW-0378">Hydrolase</keyword>
<dbReference type="GO" id="GO:0006508">
    <property type="term" value="P:proteolysis"/>
    <property type="evidence" value="ECO:0007669"/>
    <property type="project" value="UniProtKB-KW"/>
</dbReference>
<keyword evidence="2 5" id="KW-0645">Protease</keyword>
<dbReference type="EMBL" id="PDTI01000063">
    <property type="protein sequence ID" value="PIE62122.1"/>
    <property type="molecule type" value="Genomic_DNA"/>
</dbReference>
<dbReference type="GO" id="GO:0030288">
    <property type="term" value="C:outer membrane-bounded periplasmic space"/>
    <property type="evidence" value="ECO:0007669"/>
    <property type="project" value="TreeGrafter"/>
</dbReference>
<dbReference type="InterPro" id="IPR040573">
    <property type="entry name" value="TSP_N"/>
</dbReference>
<dbReference type="PANTHER" id="PTHR32060">
    <property type="entry name" value="TAIL-SPECIFIC PROTEASE"/>
    <property type="match status" value="1"/>
</dbReference>
<dbReference type="InterPro" id="IPR036034">
    <property type="entry name" value="PDZ_sf"/>
</dbReference>
<dbReference type="Pfam" id="PF00595">
    <property type="entry name" value="PDZ"/>
    <property type="match status" value="1"/>
</dbReference>
<keyword evidence="6" id="KW-0732">Signal</keyword>
<comment type="caution">
    <text evidence="8">The sequence shown here is derived from an EMBL/GenBank/DDBJ whole genome shotgun (WGS) entry which is preliminary data.</text>
</comment>
<evidence type="ECO:0000256" key="6">
    <source>
        <dbReference type="SAM" id="SignalP"/>
    </source>
</evidence>
<evidence type="ECO:0000256" key="5">
    <source>
        <dbReference type="RuleBase" id="RU004404"/>
    </source>
</evidence>
<dbReference type="InterPro" id="IPR020992">
    <property type="entry name" value="Tail_Prtase_C"/>
</dbReference>
<dbReference type="CDD" id="cd07560">
    <property type="entry name" value="Peptidase_S41_CPP"/>
    <property type="match status" value="1"/>
</dbReference>
<dbReference type="PROSITE" id="PS50106">
    <property type="entry name" value="PDZ"/>
    <property type="match status" value="1"/>
</dbReference>
<evidence type="ECO:0000256" key="3">
    <source>
        <dbReference type="ARBA" id="ARBA00022801"/>
    </source>
</evidence>
<evidence type="ECO:0000313" key="9">
    <source>
        <dbReference type="Proteomes" id="UP000231203"/>
    </source>
</evidence>
<reference evidence="8 9" key="1">
    <citation type="submission" date="2017-10" db="EMBL/GenBank/DDBJ databases">
        <title>Novel microbial diversity and functional potential in the marine mammal oral microbiome.</title>
        <authorList>
            <person name="Dudek N.K."/>
            <person name="Sun C.L."/>
            <person name="Burstein D."/>
            <person name="Kantor R.S."/>
            <person name="Aliaga Goltsman D.S."/>
            <person name="Bik E.M."/>
            <person name="Thomas B.C."/>
            <person name="Banfield J.F."/>
            <person name="Relman D.A."/>
        </authorList>
    </citation>
    <scope>NUCLEOTIDE SEQUENCE [LARGE SCALE GENOMIC DNA]</scope>
    <source>
        <strain evidence="8">DOLJORAL78_47_202</strain>
    </source>
</reference>
<organism evidence="8 9">
    <name type="scientific">Desulfobacter postgatei</name>
    <dbReference type="NCBI Taxonomy" id="2293"/>
    <lineage>
        <taxon>Bacteria</taxon>
        <taxon>Pseudomonadati</taxon>
        <taxon>Thermodesulfobacteriota</taxon>
        <taxon>Desulfobacteria</taxon>
        <taxon>Desulfobacterales</taxon>
        <taxon>Desulfobacteraceae</taxon>
        <taxon>Desulfobacter</taxon>
    </lineage>
</organism>
<evidence type="ECO:0000256" key="2">
    <source>
        <dbReference type="ARBA" id="ARBA00022670"/>
    </source>
</evidence>
<dbReference type="Pfam" id="PF03572">
    <property type="entry name" value="Peptidase_S41"/>
    <property type="match status" value="1"/>
</dbReference>
<dbReference type="NCBIfam" id="TIGR00225">
    <property type="entry name" value="prc"/>
    <property type="match status" value="1"/>
</dbReference>
<dbReference type="Gene3D" id="2.30.42.10">
    <property type="match status" value="1"/>
</dbReference>
<dbReference type="Pfam" id="PF17804">
    <property type="entry name" value="TSP_NTD"/>
    <property type="match status" value="1"/>
</dbReference>
<comment type="similarity">
    <text evidence="1 5">Belongs to the peptidase S41A family.</text>
</comment>
<dbReference type="Gene3D" id="3.30.750.44">
    <property type="match status" value="1"/>
</dbReference>
<dbReference type="GO" id="GO:0007165">
    <property type="term" value="P:signal transduction"/>
    <property type="evidence" value="ECO:0007669"/>
    <property type="project" value="TreeGrafter"/>
</dbReference>
<dbReference type="InterPro" id="IPR005151">
    <property type="entry name" value="Tail-specific_protease"/>
</dbReference>
<sequence>MTQINKPRHKVGALLVVAAFLYCTPLCHGQIAGLTFQNAQSQRCISIINALERDHFTGKKLDKQMSGLVFDRYIKSLDPGKHLLTQADLNDFNLLKQRMYKYLKTGDLGPAFQIFNLYQTRSEQRLEYILQLVKAWQTQIDFTKNETLVIDYAHKPFIQDTSGLKPLWKKELKNHIINLKIDKTPDDEISKTLEKIYSNRLTRLPQTQSRDVFQIIMNAVTMSFDPHSQYFAPRLSEDFDIHMKLSLEGIGAVLQNEYEYTKVVRLIPKGPADKSQKLAPGDKIIGVGQGRDGEIKDTIGQRIDDVVKLIRGPKDTFVRLKIIPARKSSVTSTISIKRDKVKLEEQSAQKKVVDLTSNGRSYKLGIIEIPNFYIDFEAYHRGDPDYKSTTGDVAKLLKQLKKENIDGLIIDLRDNGGGSLKEANDLTGLFLRYGPTVQVKTKFRVSRLYDEDPKIVYTGPLMVLINRMSASASEIFAGAIKDYHRGLIMGTRSFGKGTVQELKPLGDGRLKMTSAKFYRVSGQSTQHKGVEPDIWFPRIYRTKDTGESALDGALLWDHIDATRYSAYMSLQPMIKPLNNAYKKRAETSFGIKYLTQRIQLAESLSEQKELSLNLAQRLKTDTVFNEKELALENNYRKQKGEEPLATLDDIDPEKEEVKEILTDQAKYIAADFITLSRKTGYSWQ</sequence>
<dbReference type="AlphaFoldDB" id="A0A2G6MQA5"/>
<gene>
    <name evidence="8" type="ORF">CSA25_06800</name>
</gene>